<comment type="caution">
    <text evidence="2">The sequence shown here is derived from an EMBL/GenBank/DDBJ whole genome shotgun (WGS) entry which is preliminary data.</text>
</comment>
<proteinExistence type="predicted"/>
<dbReference type="RefSeq" id="WP_076951035.1">
    <property type="nucleotide sequence ID" value="NZ_MNPW01000004.1"/>
</dbReference>
<organism evidence="2 3">
    <name type="scientific">Pseudomonas cedrina subsp. cedrina</name>
    <dbReference type="NCBI Taxonomy" id="76762"/>
    <lineage>
        <taxon>Bacteria</taxon>
        <taxon>Pseudomonadati</taxon>
        <taxon>Pseudomonadota</taxon>
        <taxon>Gammaproteobacteria</taxon>
        <taxon>Pseudomonadales</taxon>
        <taxon>Pseudomonadaceae</taxon>
        <taxon>Pseudomonas</taxon>
    </lineage>
</organism>
<gene>
    <name evidence="2" type="ORF">BLL36_08410</name>
</gene>
<evidence type="ECO:0000313" key="2">
    <source>
        <dbReference type="EMBL" id="ONH54927.1"/>
    </source>
</evidence>
<dbReference type="OrthoDB" id="6722206at2"/>
<feature type="compositionally biased region" description="Polar residues" evidence="1">
    <location>
        <begin position="1102"/>
        <end position="1120"/>
    </location>
</feature>
<protein>
    <recommendedName>
        <fullName evidence="4">AvrE family type 3 secretion system effector</fullName>
    </recommendedName>
</protein>
<reference evidence="2 3" key="1">
    <citation type="submission" date="2016-10" db="EMBL/GenBank/DDBJ databases">
        <title>Pseudomonas lactis sp. nov. and Pseudomonas paralactis sp. nov., isolated from bovine raw milk.</title>
        <authorList>
            <person name="Von Neubeck M."/>
            <person name="Huptas C."/>
            <person name="Glueck C."/>
            <person name="Krewinkel M."/>
            <person name="Stoeckel M."/>
            <person name="Stressler T."/>
            <person name="Fischer L."/>
            <person name="Hinrichs J."/>
            <person name="Scherer S."/>
            <person name="Wenning M."/>
        </authorList>
    </citation>
    <scope>NUCLEOTIDE SEQUENCE [LARGE SCALE GENOMIC DNA]</scope>
    <source>
        <strain evidence="2 3">DSM 17516</strain>
    </source>
</reference>
<dbReference type="InterPro" id="IPR021085">
    <property type="entry name" value="AvrE_T3Es"/>
</dbReference>
<evidence type="ECO:0000313" key="3">
    <source>
        <dbReference type="Proteomes" id="UP000189295"/>
    </source>
</evidence>
<dbReference type="Proteomes" id="UP000189295">
    <property type="component" value="Unassembled WGS sequence"/>
</dbReference>
<accession>A0A1V2KB19</accession>
<dbReference type="EMBL" id="MNPW01000004">
    <property type="protein sequence ID" value="ONH54927.1"/>
    <property type="molecule type" value="Genomic_DNA"/>
</dbReference>
<sequence length="1446" mass="155225">MHRKLDGIKSLHDVIEPSFNPVKNDNSTSNQAAVPVMAQPHYQSLNAASMLCNIRLEGGRLEPDGSLVGRDIASHLNAPDKHYVADGSLVAGSNTLRFKDERHHLFHIQPTPAVAGVFKSSLPDTAGGEGSVASLSTPGRAHLGSISGVQTTAEGKQFRLEEGRLYRFEPLALSWLPDADNQAYSRLGLTREGQLLKTPQGSLDSSAEGRASVVLSQAQGASVVHVHGADSAVVRPVDENGAPVQLTRIGLAGTALYGATVDGELLRADVRLARDGVLAMTGQSLESMEQALKGAVRVEGFFHDDAGQLNVQVRDARRQLHSSPLGEANGLRPQWNLSDVWVKGIEKGLPLPSQQALTTAIDLGQRGKVAFDSGKLLSWDPRAQRWDNTAQQNVAHLERGLDGRAYALQEGQLKAVTIQKVRDPVFEGASYELSTLPKPRPNVSLVEVLAGNSRNPVSGFAVADGRNFVTVNKDHQLQVCVDGVVSPLRLSPALAIKTLALDHEANLYTHTQDGGLFRLDRQAWQGSDGAAHNWTKLKLPERQSLESLRMGADKHLIGGWDKQFHRLDKAAPNALEWGPLRSATQVPLLADTLTASQMRRPVSDGALTVGSNVMGQTREGVPLKRSFFQGINAHFHPLEALGEKGKSIQHYVKGRRGLEDVYAADKQLHQQLKPLSKTRPVATDLSARLMALSESGPRQALAKQLSQALARVEDSSQSSARLLGDVHGLTFDPQPTLSRTMPSAESALHQLYEAFKRVTPSPGKSTAALLANFEGQGLMLPEWKPERKRDLGHPSAIIEADLIHHADTLKQLADIAEELDSVSGNSPSALKRIQASAESVMRGFEENPIHKLSSQNIASYEQAESLYDNFKLLAKDLGTPGSALHWHLSSLLGLPVDASIKDAMTHQVQQLDSGQTLSPSRTQGKSLGLMVTGIKPVAPVEFFLGASKSHTHGVSISRTDTGARVEISTDNMRRLASSVGWGATLGRGGGAVGPGLRVAGELTAAVAKNKGSSIGFDVKEADLGKMMSILMGQSGGLRDLLALGEKHAAGESSKLSADVNLDVLAQLRLMYSPQEDIAELDSVIRAGIGVVGNLNVAHADKSQSTTRSATGTSHGEGSSAQWLRQGGVGANFAPINALALGSAEAGGPATAAFALPEVSVMVKLDRGQSQAFSFSFKAPQSVTQSQIDGIQHSLSRYSPQFRRDLAGTDPSGAQGSVDEQLATLQRFLATHPPLATKPDDYYAISQALDTLMTQQDLMNGGLRQLASVESSVTRVGLRDNGRYGWLDDVAPANKTAIVEWLQDDPQFAQIIEQLQRGDGTSVRLGMELKPEILRTIERSHLAGERTESLIKRALSDPGNLRVKSMSMSYTASQSHAMSVPAVTNLSFSSSATLSHTHKHVNVDFEYGANADKPLRMNLNDTLNPLPRPDLTIDLADQRIRTPNSVA</sequence>
<name>A0A1V2KB19_PSECE</name>
<evidence type="ECO:0000256" key="1">
    <source>
        <dbReference type="SAM" id="MobiDB-lite"/>
    </source>
</evidence>
<feature type="region of interest" description="Disordered" evidence="1">
    <location>
        <begin position="1100"/>
        <end position="1120"/>
    </location>
</feature>
<dbReference type="Pfam" id="PF11725">
    <property type="entry name" value="AvrE_T3Es"/>
    <property type="match status" value="1"/>
</dbReference>
<evidence type="ECO:0008006" key="4">
    <source>
        <dbReference type="Google" id="ProtNLM"/>
    </source>
</evidence>